<feature type="domain" description="Ig-like" evidence="3">
    <location>
        <begin position="110"/>
        <end position="200"/>
    </location>
</feature>
<dbReference type="InterPro" id="IPR013783">
    <property type="entry name" value="Ig-like_fold"/>
</dbReference>
<dbReference type="GO" id="GO:0007411">
    <property type="term" value="P:axon guidance"/>
    <property type="evidence" value="ECO:0007669"/>
    <property type="project" value="TreeGrafter"/>
</dbReference>
<evidence type="ECO:0000259" key="3">
    <source>
        <dbReference type="PROSITE" id="PS50835"/>
    </source>
</evidence>
<proteinExistence type="predicted"/>
<evidence type="ECO:0000313" key="5">
    <source>
        <dbReference type="Proteomes" id="UP001381693"/>
    </source>
</evidence>
<dbReference type="GO" id="GO:0007156">
    <property type="term" value="P:homophilic cell adhesion via plasma membrane adhesion molecules"/>
    <property type="evidence" value="ECO:0007669"/>
    <property type="project" value="TreeGrafter"/>
</dbReference>
<reference evidence="4 5" key="1">
    <citation type="submission" date="2023-11" db="EMBL/GenBank/DDBJ databases">
        <title>Halocaridina rubra genome assembly.</title>
        <authorList>
            <person name="Smith C."/>
        </authorList>
    </citation>
    <scope>NUCLEOTIDE SEQUENCE [LARGE SCALE GENOMIC DNA]</scope>
    <source>
        <strain evidence="4">EP-1</strain>
        <tissue evidence="4">Whole</tissue>
    </source>
</reference>
<dbReference type="Gene3D" id="2.60.40.10">
    <property type="entry name" value="Immunoglobulins"/>
    <property type="match status" value="2"/>
</dbReference>
<dbReference type="FunFam" id="2.60.40.10:FF:000333">
    <property type="entry name" value="Down syndrome cell adhesion molecule"/>
    <property type="match status" value="2"/>
</dbReference>
<comment type="caution">
    <text evidence="4">The sequence shown here is derived from an EMBL/GenBank/DDBJ whole genome shotgun (WGS) entry which is preliminary data.</text>
</comment>
<dbReference type="PANTHER" id="PTHR10075:SF101">
    <property type="entry name" value="ZWEI IG DOMAIN PROTEIN ZIG-3"/>
    <property type="match status" value="1"/>
</dbReference>
<dbReference type="SUPFAM" id="SSF48726">
    <property type="entry name" value="Immunoglobulin"/>
    <property type="match status" value="2"/>
</dbReference>
<dbReference type="Pfam" id="PF07679">
    <property type="entry name" value="I-set"/>
    <property type="match status" value="2"/>
</dbReference>
<feature type="domain" description="Ig-like" evidence="3">
    <location>
        <begin position="15"/>
        <end position="101"/>
    </location>
</feature>
<dbReference type="Proteomes" id="UP001381693">
    <property type="component" value="Unassembled WGS sequence"/>
</dbReference>
<dbReference type="GO" id="GO:0070593">
    <property type="term" value="P:dendrite self-avoidance"/>
    <property type="evidence" value="ECO:0007669"/>
    <property type="project" value="TreeGrafter"/>
</dbReference>
<dbReference type="GO" id="GO:0005886">
    <property type="term" value="C:plasma membrane"/>
    <property type="evidence" value="ECO:0007669"/>
    <property type="project" value="TreeGrafter"/>
</dbReference>
<dbReference type="GO" id="GO:0030424">
    <property type="term" value="C:axon"/>
    <property type="evidence" value="ECO:0007669"/>
    <property type="project" value="TreeGrafter"/>
</dbReference>
<dbReference type="InterPro" id="IPR036179">
    <property type="entry name" value="Ig-like_dom_sf"/>
</dbReference>
<dbReference type="PROSITE" id="PS50835">
    <property type="entry name" value="IG_LIKE"/>
    <property type="match status" value="2"/>
</dbReference>
<name>A0AAN8WM70_HALRR</name>
<gene>
    <name evidence="4" type="ORF">SK128_024056</name>
</gene>
<dbReference type="InterPro" id="IPR003599">
    <property type="entry name" value="Ig_sub"/>
</dbReference>
<dbReference type="SMART" id="SM00408">
    <property type="entry name" value="IGc2"/>
    <property type="match status" value="2"/>
</dbReference>
<dbReference type="EMBL" id="JAXCGZ010017150">
    <property type="protein sequence ID" value="KAK7068700.1"/>
    <property type="molecule type" value="Genomic_DNA"/>
</dbReference>
<feature type="chain" id="PRO_5042884076" description="Ig-like domain-containing protein" evidence="2">
    <location>
        <begin position="16"/>
        <end position="319"/>
    </location>
</feature>
<dbReference type="GO" id="GO:0098632">
    <property type="term" value="F:cell-cell adhesion mediator activity"/>
    <property type="evidence" value="ECO:0007669"/>
    <property type="project" value="TreeGrafter"/>
</dbReference>
<keyword evidence="2" id="KW-0732">Signal</keyword>
<organism evidence="4 5">
    <name type="scientific">Halocaridina rubra</name>
    <name type="common">Hawaiian red shrimp</name>
    <dbReference type="NCBI Taxonomy" id="373956"/>
    <lineage>
        <taxon>Eukaryota</taxon>
        <taxon>Metazoa</taxon>
        <taxon>Ecdysozoa</taxon>
        <taxon>Arthropoda</taxon>
        <taxon>Crustacea</taxon>
        <taxon>Multicrustacea</taxon>
        <taxon>Malacostraca</taxon>
        <taxon>Eumalacostraca</taxon>
        <taxon>Eucarida</taxon>
        <taxon>Decapoda</taxon>
        <taxon>Pleocyemata</taxon>
        <taxon>Caridea</taxon>
        <taxon>Atyoidea</taxon>
        <taxon>Atyidae</taxon>
        <taxon>Halocaridina</taxon>
    </lineage>
</organism>
<evidence type="ECO:0000313" key="4">
    <source>
        <dbReference type="EMBL" id="KAK7068700.1"/>
    </source>
</evidence>
<evidence type="ECO:0000256" key="1">
    <source>
        <dbReference type="ARBA" id="ARBA00023319"/>
    </source>
</evidence>
<feature type="signal peptide" evidence="2">
    <location>
        <begin position="1"/>
        <end position="15"/>
    </location>
</feature>
<dbReference type="AlphaFoldDB" id="A0AAN8WM70"/>
<dbReference type="PANTHER" id="PTHR10075">
    <property type="entry name" value="BASIGIN RELATED"/>
    <property type="match status" value="1"/>
</dbReference>
<protein>
    <recommendedName>
        <fullName evidence="3">Ig-like domain-containing protein</fullName>
    </recommendedName>
</protein>
<dbReference type="InterPro" id="IPR003598">
    <property type="entry name" value="Ig_sub2"/>
</dbReference>
<dbReference type="InterPro" id="IPR007110">
    <property type="entry name" value="Ig-like_dom"/>
</dbReference>
<keyword evidence="5" id="KW-1185">Reference proteome</keyword>
<dbReference type="InterPro" id="IPR013098">
    <property type="entry name" value="Ig_I-set"/>
</dbReference>
<evidence type="ECO:0000256" key="2">
    <source>
        <dbReference type="SAM" id="SignalP"/>
    </source>
</evidence>
<dbReference type="SMART" id="SM00409">
    <property type="entry name" value="IG"/>
    <property type="match status" value="2"/>
</dbReference>
<keyword evidence="1" id="KW-0393">Immunoglobulin domain</keyword>
<accession>A0AAN8WM70</accession>
<sequence>MIHFCFVTFILSVEPQILPFAIPEEVEEGQLIQISCAVTKGDDPLTLQWYKDGVPVVSSPDFMINNVAPKLSILLLSSANAEHTGTYSCLAFNPVGTAEVSASLKVKVEPQILPFTFPDEVEAEQLVQVSCAVSKGDAPMTLQWYKDGQPLISSPNFMISNVAPMLSLLLLTSVDAEHSGLYTCLAFNPVGTAEESAILKVKGAIKSTSLIWLPLLSNLATSHLHREKAIKREHQCISLTAIVTPLKHTIETAPTTSRLKYREPFYKARKENFDIKEAWREEWSRSLPRRGRELVEDLTKPLPIIFSPTRIQWMQATQA</sequence>